<gene>
    <name evidence="7" type="primary">CDC45</name>
    <name evidence="7" type="ORF">OHK93_006674</name>
</gene>
<comment type="caution">
    <text evidence="7">The sequence shown here is derived from an EMBL/GenBank/DDBJ whole genome shotgun (WGS) entry which is preliminary data.</text>
</comment>
<feature type="region of interest" description="Disordered" evidence="6">
    <location>
        <begin position="204"/>
        <end position="292"/>
    </location>
</feature>
<feature type="compositionally biased region" description="Basic and acidic residues" evidence="6">
    <location>
        <begin position="563"/>
        <end position="572"/>
    </location>
</feature>
<dbReference type="Proteomes" id="UP001161017">
    <property type="component" value="Unassembled WGS sequence"/>
</dbReference>
<feature type="region of interest" description="Disordered" evidence="6">
    <location>
        <begin position="716"/>
        <end position="800"/>
    </location>
</feature>
<keyword evidence="5" id="KW-0131">Cell cycle</keyword>
<dbReference type="GO" id="GO:1902977">
    <property type="term" value="P:mitotic DNA replication preinitiation complex assembly"/>
    <property type="evidence" value="ECO:0007669"/>
    <property type="project" value="TreeGrafter"/>
</dbReference>
<dbReference type="GO" id="GO:0031261">
    <property type="term" value="C:DNA replication preinitiation complex"/>
    <property type="evidence" value="ECO:0007669"/>
    <property type="project" value="TreeGrafter"/>
</dbReference>
<comment type="similarity">
    <text evidence="2">Belongs to the CDC45 family.</text>
</comment>
<dbReference type="GO" id="GO:0000727">
    <property type="term" value="P:double-strand break repair via break-induced replication"/>
    <property type="evidence" value="ECO:0007669"/>
    <property type="project" value="TreeGrafter"/>
</dbReference>
<feature type="compositionally biased region" description="Basic and acidic residues" evidence="6">
    <location>
        <begin position="728"/>
        <end position="743"/>
    </location>
</feature>
<proteinExistence type="inferred from homology"/>
<dbReference type="EMBL" id="JAPUFD010000005">
    <property type="protein sequence ID" value="MDI1487405.1"/>
    <property type="molecule type" value="Genomic_DNA"/>
</dbReference>
<feature type="compositionally biased region" description="Polar residues" evidence="6">
    <location>
        <begin position="218"/>
        <end position="227"/>
    </location>
</feature>
<feature type="compositionally biased region" description="Acidic residues" evidence="6">
    <location>
        <begin position="757"/>
        <end position="787"/>
    </location>
</feature>
<dbReference type="GO" id="GO:0003697">
    <property type="term" value="F:single-stranded DNA binding"/>
    <property type="evidence" value="ECO:0007669"/>
    <property type="project" value="TreeGrafter"/>
</dbReference>
<evidence type="ECO:0000256" key="3">
    <source>
        <dbReference type="ARBA" id="ARBA00022705"/>
    </source>
</evidence>
<dbReference type="GO" id="GO:0003688">
    <property type="term" value="F:DNA replication origin binding"/>
    <property type="evidence" value="ECO:0007669"/>
    <property type="project" value="TreeGrafter"/>
</dbReference>
<sequence length="841" mass="93641">MYLPRSRISQLYEHLFRTHHPLAPQVLILVALEPDALCACRILAALLKHDYIGHKIQPISGYDDLTRAGETMVSKMKTQNGGEGGTVVCLGVGGLVDMSSVLGLDVDADGPEIAGGVEVWIIDARRPWNLGNVFGGDPLVLPGDSNDNIRSRASQVNKGEIQRAYVRGQGGIIVYDDGDIEQELLQEREAYCALFEMGDVQDDYVSGESDEEDDENVMESTEIPQTNGRKRKSWSDDDELGDEEDQPPRQRRRNGSSSSRSPSPATNGANGHNYNDSPSIQVPSTAPIQKPSERALRRQFHRERQRFNGVLHKYYSLGASYSEPISSILYSLADELGRDGNDILWHAIVGISSLELYGRTMTGVGISTPLEEGGSAGWGGERGERIRQELRDEVHRLNPPDPNDSGKEISRGEASGVIPTTARSPTDCSIRLSPEPRFLLIRHWSLYESMFHSPYLGSRLHIWTEQGRKRLHKLLAKMGVSLSQCKQSYTHMDMDLKKGLRQRLLSYAPLYGLDGLVPPAGRRKEGWGFVRCWGWKGCFSAIDIGVIVGAILEVGKHGIGNHDNSRSRDHRTSGNGTTEVADESGTLESEEWVSRFWEAYDALDNIDALKRALPVAQHLHRAILRTGTSIIEKRQIRHLKAFRMAVVKEGPDVALFNHPSALTKLALWVGEAIAEQERDQRGKVGRDGRPTPLVMAGLNEARGVFVVVGTGGGGGVNDFAARAHRKAKSEEKRRLQEEREAEKQKKRQERHARMQEDGGEVEDEESEEEEEEEDDDDDSNDDSDEESEDRKRNKFGNAFQEVVDETNARVRIDSFEHCVVEVKKEDLSGFLESLSMKVVVG</sequence>
<evidence type="ECO:0000256" key="6">
    <source>
        <dbReference type="SAM" id="MobiDB-lite"/>
    </source>
</evidence>
<dbReference type="PANTHER" id="PTHR10507:SF0">
    <property type="entry name" value="CELL DIVISION CONTROL PROTEIN 45 HOMOLOG"/>
    <property type="match status" value="1"/>
</dbReference>
<dbReference type="Pfam" id="PF02724">
    <property type="entry name" value="CDC45"/>
    <property type="match status" value="2"/>
</dbReference>
<evidence type="ECO:0000256" key="2">
    <source>
        <dbReference type="ARBA" id="ARBA00010727"/>
    </source>
</evidence>
<dbReference type="AlphaFoldDB" id="A0AA43QJ34"/>
<feature type="compositionally biased region" description="Polar residues" evidence="6">
    <location>
        <begin position="265"/>
        <end position="287"/>
    </location>
</feature>
<feature type="compositionally biased region" description="Acidic residues" evidence="6">
    <location>
        <begin position="208"/>
        <end position="217"/>
    </location>
</feature>
<evidence type="ECO:0000313" key="8">
    <source>
        <dbReference type="Proteomes" id="UP001161017"/>
    </source>
</evidence>
<evidence type="ECO:0000313" key="7">
    <source>
        <dbReference type="EMBL" id="MDI1487405.1"/>
    </source>
</evidence>
<feature type="region of interest" description="Disordered" evidence="6">
    <location>
        <begin position="561"/>
        <end position="586"/>
    </location>
</feature>
<name>A0AA43QJ34_9LECA</name>
<dbReference type="PANTHER" id="PTHR10507">
    <property type="entry name" value="CDC45-RELATED PROTEIN"/>
    <property type="match status" value="1"/>
</dbReference>
<evidence type="ECO:0000256" key="5">
    <source>
        <dbReference type="ARBA" id="ARBA00023306"/>
    </source>
</evidence>
<keyword evidence="7" id="KW-0648">Protein biosynthesis</keyword>
<accession>A0AA43QJ34</accession>
<dbReference type="GO" id="GO:0006270">
    <property type="term" value="P:DNA replication initiation"/>
    <property type="evidence" value="ECO:0007669"/>
    <property type="project" value="InterPro"/>
</dbReference>
<feature type="compositionally biased region" description="Basic and acidic residues" evidence="6">
    <location>
        <begin position="395"/>
        <end position="411"/>
    </location>
</feature>
<evidence type="ECO:0000256" key="1">
    <source>
        <dbReference type="ARBA" id="ARBA00004123"/>
    </source>
</evidence>
<comment type="subcellular location">
    <subcellularLocation>
        <location evidence="1">Nucleus</location>
    </subcellularLocation>
</comment>
<feature type="compositionally biased region" description="Low complexity" evidence="6">
    <location>
        <begin position="255"/>
        <end position="264"/>
    </location>
</feature>
<dbReference type="InterPro" id="IPR003874">
    <property type="entry name" value="CDC45"/>
</dbReference>
<feature type="region of interest" description="Disordered" evidence="6">
    <location>
        <begin position="395"/>
        <end position="425"/>
    </location>
</feature>
<evidence type="ECO:0000256" key="4">
    <source>
        <dbReference type="ARBA" id="ARBA00023242"/>
    </source>
</evidence>
<keyword evidence="4" id="KW-0539">Nucleus</keyword>
<dbReference type="GO" id="GO:0003743">
    <property type="term" value="F:translation initiation factor activity"/>
    <property type="evidence" value="ECO:0007669"/>
    <property type="project" value="UniProtKB-KW"/>
</dbReference>
<dbReference type="GO" id="GO:0003682">
    <property type="term" value="F:chromatin binding"/>
    <property type="evidence" value="ECO:0007669"/>
    <property type="project" value="TreeGrafter"/>
</dbReference>
<keyword evidence="3" id="KW-0235">DNA replication</keyword>
<keyword evidence="8" id="KW-1185">Reference proteome</keyword>
<reference evidence="7" key="1">
    <citation type="journal article" date="2023" name="Genome Biol. Evol.">
        <title>First Whole Genome Sequence and Flow Cytometry Genome Size Data for the Lichen-Forming Fungus Ramalina farinacea (Ascomycota).</title>
        <authorList>
            <person name="Llewellyn T."/>
            <person name="Mian S."/>
            <person name="Hill R."/>
            <person name="Leitch I.J."/>
            <person name="Gaya E."/>
        </authorList>
    </citation>
    <scope>NUCLEOTIDE SEQUENCE</scope>
    <source>
        <strain evidence="7">LIQ254RAFAR</strain>
    </source>
</reference>
<protein>
    <submittedName>
        <fullName evidence="7">DNA replication initiation factor cdc45</fullName>
    </submittedName>
</protein>
<keyword evidence="7" id="KW-0396">Initiation factor</keyword>
<organism evidence="7 8">
    <name type="scientific">Ramalina farinacea</name>
    <dbReference type="NCBI Taxonomy" id="258253"/>
    <lineage>
        <taxon>Eukaryota</taxon>
        <taxon>Fungi</taxon>
        <taxon>Dikarya</taxon>
        <taxon>Ascomycota</taxon>
        <taxon>Pezizomycotina</taxon>
        <taxon>Lecanoromycetes</taxon>
        <taxon>OSLEUM clade</taxon>
        <taxon>Lecanoromycetidae</taxon>
        <taxon>Lecanorales</taxon>
        <taxon>Lecanorineae</taxon>
        <taxon>Ramalinaceae</taxon>
        <taxon>Ramalina</taxon>
    </lineage>
</organism>
<feature type="compositionally biased region" description="Acidic residues" evidence="6">
    <location>
        <begin position="236"/>
        <end position="245"/>
    </location>
</feature>